<feature type="transmembrane region" description="Helical" evidence="18">
    <location>
        <begin position="216"/>
        <end position="235"/>
    </location>
</feature>
<keyword evidence="8 18" id="KW-0812">Transmembrane</keyword>
<evidence type="ECO:0000256" key="9">
    <source>
        <dbReference type="ARBA" id="ARBA00022946"/>
    </source>
</evidence>
<keyword evidence="13 18" id="KW-0472">Membrane</keyword>
<keyword evidence="6" id="KW-0602">Photosynthesis</keyword>
<dbReference type="SUPFAM" id="SSF103511">
    <property type="entry name" value="Chlorophyll a-b binding protein"/>
    <property type="match status" value="1"/>
</dbReference>
<keyword evidence="15" id="KW-0604">Photosystem II</keyword>
<evidence type="ECO:0000313" key="19">
    <source>
        <dbReference type="EMBL" id="CAB9523743.1"/>
    </source>
</evidence>
<keyword evidence="9" id="KW-0809">Transit peptide</keyword>
<comment type="subunit">
    <text evidence="16">The LHC complex of chromophytic algae is composed of fucoxanthin, chlorophyll A and C bound non-covalently by fucoxanthin chlorophyll proteins (FCPs). The ratio of the pigments in LHC; fucoxanthin: chlorophyll C: chlorophyll A; (0.6-1): (0.1-0.3): (1).</text>
</comment>
<dbReference type="GO" id="GO:0009535">
    <property type="term" value="C:chloroplast thylakoid membrane"/>
    <property type="evidence" value="ECO:0007669"/>
    <property type="project" value="UniProtKB-SubCell"/>
</dbReference>
<evidence type="ECO:0000256" key="3">
    <source>
        <dbReference type="ARBA" id="ARBA00005933"/>
    </source>
</evidence>
<feature type="transmembrane region" description="Helical" evidence="18">
    <location>
        <begin position="179"/>
        <end position="196"/>
    </location>
</feature>
<evidence type="ECO:0000256" key="13">
    <source>
        <dbReference type="ARBA" id="ARBA00023136"/>
    </source>
</evidence>
<keyword evidence="7" id="KW-0934">Plastid</keyword>
<keyword evidence="4 17" id="KW-0148">Chlorophyll</keyword>
<evidence type="ECO:0000256" key="1">
    <source>
        <dbReference type="ARBA" id="ARBA00004022"/>
    </source>
</evidence>
<dbReference type="GO" id="GO:0030076">
    <property type="term" value="C:light-harvesting complex"/>
    <property type="evidence" value="ECO:0007669"/>
    <property type="project" value="UniProtKB-KW"/>
</dbReference>
<evidence type="ECO:0000256" key="10">
    <source>
        <dbReference type="ARBA" id="ARBA00022989"/>
    </source>
</evidence>
<dbReference type="Gene3D" id="1.10.3460.10">
    <property type="entry name" value="Chlorophyll a/b binding protein domain"/>
    <property type="match status" value="1"/>
</dbReference>
<feature type="binding site" description="axial binding residue" evidence="17">
    <location>
        <position position="178"/>
    </location>
    <ligand>
        <name>chlorophyll b</name>
        <dbReference type="ChEBI" id="CHEBI:61721"/>
        <label>1</label>
    </ligand>
    <ligandPart>
        <name>Mg</name>
        <dbReference type="ChEBI" id="CHEBI:25107"/>
    </ligandPart>
</feature>
<keyword evidence="14" id="KW-0437">Light-harvesting polypeptide</keyword>
<feature type="binding site" evidence="17">
    <location>
        <position position="173"/>
    </location>
    <ligand>
        <name>chlorophyll a</name>
        <dbReference type="ChEBI" id="CHEBI:58416"/>
        <label>1</label>
    </ligand>
</feature>
<comment type="similarity">
    <text evidence="3">Belongs to the fucoxanthin chlorophyll protein family.</text>
</comment>
<dbReference type="GO" id="GO:0016168">
    <property type="term" value="F:chlorophyll binding"/>
    <property type="evidence" value="ECO:0007669"/>
    <property type="project" value="UniProtKB-KW"/>
</dbReference>
<dbReference type="OrthoDB" id="423598at2759"/>
<comment type="caution">
    <text evidence="19">The sequence shown here is derived from an EMBL/GenBank/DDBJ whole genome shotgun (WGS) entry which is preliminary data.</text>
</comment>
<evidence type="ECO:0000256" key="5">
    <source>
        <dbReference type="ARBA" id="ARBA00022528"/>
    </source>
</evidence>
<dbReference type="PANTHER" id="PTHR21649">
    <property type="entry name" value="CHLOROPHYLL A/B BINDING PROTEIN"/>
    <property type="match status" value="1"/>
</dbReference>
<evidence type="ECO:0000256" key="16">
    <source>
        <dbReference type="ARBA" id="ARBA00044011"/>
    </source>
</evidence>
<keyword evidence="5" id="KW-0150">Chloroplast</keyword>
<reference evidence="19" key="1">
    <citation type="submission" date="2020-06" db="EMBL/GenBank/DDBJ databases">
        <authorList>
            <consortium name="Plant Systems Biology data submission"/>
        </authorList>
    </citation>
    <scope>NUCLEOTIDE SEQUENCE</scope>
    <source>
        <strain evidence="19">D6</strain>
    </source>
</reference>
<dbReference type="InterPro" id="IPR022796">
    <property type="entry name" value="Chloroa_b-bind"/>
</dbReference>
<comment type="subcellular location">
    <subcellularLocation>
        <location evidence="2">Plastid</location>
        <location evidence="2">Chloroplast thylakoid membrane</location>
        <topology evidence="2">Multi-pass membrane protein</topology>
    </subcellularLocation>
</comment>
<evidence type="ECO:0000256" key="2">
    <source>
        <dbReference type="ARBA" id="ARBA00004454"/>
    </source>
</evidence>
<name>A0A9N8EN55_9STRA</name>
<evidence type="ECO:0000256" key="14">
    <source>
        <dbReference type="ARBA" id="ARBA00023243"/>
    </source>
</evidence>
<feature type="binding site" description="axial binding residue" evidence="17">
    <location>
        <position position="236"/>
    </location>
    <ligand>
        <name>chlorophyll b</name>
        <dbReference type="ChEBI" id="CHEBI:61721"/>
        <label>1</label>
    </ligand>
    <ligandPart>
        <name>Mg</name>
        <dbReference type="ChEBI" id="CHEBI:25107"/>
    </ligandPart>
</feature>
<dbReference type="InterPro" id="IPR001344">
    <property type="entry name" value="Chloro_AB-bd_pln"/>
</dbReference>
<dbReference type="AlphaFoldDB" id="A0A9N8EN55"/>
<keyword evidence="20" id="KW-1185">Reference proteome</keyword>
<evidence type="ECO:0000256" key="12">
    <source>
        <dbReference type="ARBA" id="ARBA00023078"/>
    </source>
</evidence>
<protein>
    <submittedName>
        <fullName evidence="19">Fucoxanthin-chlorophyll a-c binding protein</fullName>
    </submittedName>
</protein>
<evidence type="ECO:0000256" key="4">
    <source>
        <dbReference type="ARBA" id="ARBA00022494"/>
    </source>
</evidence>
<feature type="binding site" evidence="17">
    <location>
        <position position="277"/>
    </location>
    <ligand>
        <name>chlorophyll a</name>
        <dbReference type="ChEBI" id="CHEBI:58416"/>
        <label>1</label>
    </ligand>
</feature>
<evidence type="ECO:0000256" key="6">
    <source>
        <dbReference type="ARBA" id="ARBA00022531"/>
    </source>
</evidence>
<dbReference type="GO" id="GO:0009523">
    <property type="term" value="C:photosystem II"/>
    <property type="evidence" value="ECO:0007669"/>
    <property type="project" value="UniProtKB-KW"/>
</dbReference>
<evidence type="ECO:0000256" key="11">
    <source>
        <dbReference type="ARBA" id="ARBA00022991"/>
    </source>
</evidence>
<proteinExistence type="inferred from homology"/>
<evidence type="ECO:0000256" key="7">
    <source>
        <dbReference type="ARBA" id="ARBA00022640"/>
    </source>
</evidence>
<comment type="function">
    <text evidence="1">The light-harvesting complex (LHC) functions as a light receptor, it captures and delivers excitation energy to photosystems with which it is closely associated. Energy is transferred from the carotenoid and chlorophyll C (or B) to chlorophyll A and the photosynthetic reaction centers where it is used to synthesize ATP and reducing power.</text>
</comment>
<evidence type="ECO:0000256" key="8">
    <source>
        <dbReference type="ARBA" id="ARBA00022692"/>
    </source>
</evidence>
<sequence length="306" mass="33664">MCGVRTHWLVAIVVDKDSFAQAKCIESWILWNNFVTTKSRTPHFPPACKLNRGYLQHSNGSKSNVETKTQPSWSATKLKTNRNQPRTPALHQSQFSVKQNLISELSKMKTAIIASLIASAAAFAPSKQAPSTSVSLNAFEDDFGATAPLGFFDPLGLVEDGDEAKFNRLRYVEVKHGRICMLAVVGYIYTYAGNRIEGDIDLSGTSFEDIPAGLEALGAIPALGMLQLVGFIGFLEMFVMKDVNGDGEFPGDFRNGYIDFGWDRFSDEEKLNKRTIELNQGRAAMMGILGLMVHEVLGYGLLPDAE</sequence>
<evidence type="ECO:0000256" key="18">
    <source>
        <dbReference type="SAM" id="Phobius"/>
    </source>
</evidence>
<keyword evidence="12" id="KW-0793">Thylakoid</keyword>
<feature type="binding site" description="axial binding residue" evidence="17">
    <location>
        <position position="176"/>
    </location>
    <ligand>
        <name>chlorophyll b</name>
        <dbReference type="ChEBI" id="CHEBI:61721"/>
        <label>3</label>
    </ligand>
    <ligandPart>
        <name>Mg</name>
        <dbReference type="ChEBI" id="CHEBI:25107"/>
    </ligandPart>
</feature>
<organism evidence="19 20">
    <name type="scientific">Seminavis robusta</name>
    <dbReference type="NCBI Taxonomy" id="568900"/>
    <lineage>
        <taxon>Eukaryota</taxon>
        <taxon>Sar</taxon>
        <taxon>Stramenopiles</taxon>
        <taxon>Ochrophyta</taxon>
        <taxon>Bacillariophyta</taxon>
        <taxon>Bacillariophyceae</taxon>
        <taxon>Bacillariophycidae</taxon>
        <taxon>Naviculales</taxon>
        <taxon>Naviculaceae</taxon>
        <taxon>Seminavis</taxon>
    </lineage>
</organism>
<accession>A0A9N8EN55</accession>
<dbReference type="FunFam" id="1.10.3460.10:FF:000011">
    <property type="entry name" value="Fucoxanthin chlorophyll a/c protein 8"/>
    <property type="match status" value="1"/>
</dbReference>
<keyword evidence="11" id="KW-0157">Chromophore</keyword>
<evidence type="ECO:0000256" key="17">
    <source>
        <dbReference type="PIRSR" id="PIRSR601344-1"/>
    </source>
</evidence>
<evidence type="ECO:0000256" key="15">
    <source>
        <dbReference type="ARBA" id="ARBA00023276"/>
    </source>
</evidence>
<keyword evidence="10 18" id="KW-1133">Transmembrane helix</keyword>
<feature type="binding site" evidence="17">
    <location>
        <position position="282"/>
    </location>
    <ligand>
        <name>chlorophyll a</name>
        <dbReference type="ChEBI" id="CHEBI:58416"/>
        <label>1</label>
    </ligand>
</feature>
<dbReference type="Proteomes" id="UP001153069">
    <property type="component" value="Unassembled WGS sequence"/>
</dbReference>
<evidence type="ECO:0000313" key="20">
    <source>
        <dbReference type="Proteomes" id="UP001153069"/>
    </source>
</evidence>
<gene>
    <name evidence="19" type="ORF">SEMRO_1451_G273830.1</name>
</gene>
<dbReference type="Pfam" id="PF00504">
    <property type="entry name" value="Chloroa_b-bind"/>
    <property type="match status" value="1"/>
</dbReference>
<dbReference type="GO" id="GO:0009765">
    <property type="term" value="P:photosynthesis, light harvesting"/>
    <property type="evidence" value="ECO:0007669"/>
    <property type="project" value="InterPro"/>
</dbReference>
<dbReference type="EMBL" id="CAICTM010001449">
    <property type="protein sequence ID" value="CAB9523743.1"/>
    <property type="molecule type" value="Genomic_DNA"/>
</dbReference>